<dbReference type="InterPro" id="IPR001005">
    <property type="entry name" value="SANT/Myb"/>
</dbReference>
<evidence type="ECO:0000313" key="8">
    <source>
        <dbReference type="EMBL" id="KCW77339.1"/>
    </source>
</evidence>
<feature type="domain" description="HTH myb-type" evidence="7">
    <location>
        <begin position="9"/>
        <end position="61"/>
    </location>
</feature>
<dbReference type="Gramene" id="KCW77339">
    <property type="protein sequence ID" value="KCW77339"/>
    <property type="gene ID" value="EUGRSUZ_D01701"/>
</dbReference>
<evidence type="ECO:0000256" key="1">
    <source>
        <dbReference type="ARBA" id="ARBA00004123"/>
    </source>
</evidence>
<dbReference type="GO" id="GO:0005634">
    <property type="term" value="C:nucleus"/>
    <property type="evidence" value="ECO:0000318"/>
    <property type="project" value="GO_Central"/>
</dbReference>
<evidence type="ECO:0000256" key="2">
    <source>
        <dbReference type="ARBA" id="ARBA00022737"/>
    </source>
</evidence>
<dbReference type="CDD" id="cd00167">
    <property type="entry name" value="SANT"/>
    <property type="match status" value="2"/>
</dbReference>
<dbReference type="AlphaFoldDB" id="A0A059CGF9"/>
<gene>
    <name evidence="8" type="ORF">EUGRSUZ_D01701</name>
</gene>
<dbReference type="Gene3D" id="1.10.10.60">
    <property type="entry name" value="Homeodomain-like"/>
    <property type="match status" value="2"/>
</dbReference>
<evidence type="ECO:0000259" key="6">
    <source>
        <dbReference type="PROSITE" id="PS50090"/>
    </source>
</evidence>
<feature type="domain" description="Myb-like" evidence="6">
    <location>
        <begin position="62"/>
        <end position="112"/>
    </location>
</feature>
<dbReference type="GO" id="GO:0000987">
    <property type="term" value="F:cis-regulatory region sequence-specific DNA binding"/>
    <property type="evidence" value="ECO:0000318"/>
    <property type="project" value="GO_Central"/>
</dbReference>
<accession>A0A059CGF9</accession>
<protein>
    <submittedName>
        <fullName evidence="8">Uncharacterized protein</fullName>
    </submittedName>
</protein>
<keyword evidence="4" id="KW-0539">Nucleus</keyword>
<dbReference type="eggNOG" id="KOG0048">
    <property type="taxonomic scope" value="Eukaryota"/>
</dbReference>
<feature type="domain" description="Myb-like" evidence="6">
    <location>
        <begin position="9"/>
        <end position="61"/>
    </location>
</feature>
<comment type="subcellular location">
    <subcellularLocation>
        <location evidence="1">Nucleus</location>
    </subcellularLocation>
</comment>
<dbReference type="GO" id="GO:0006355">
    <property type="term" value="P:regulation of DNA-templated transcription"/>
    <property type="evidence" value="ECO:0000318"/>
    <property type="project" value="GO_Central"/>
</dbReference>
<feature type="region of interest" description="Disordered" evidence="5">
    <location>
        <begin position="115"/>
        <end position="137"/>
    </location>
</feature>
<feature type="compositionally biased region" description="Basic residues" evidence="5">
    <location>
        <begin position="122"/>
        <end position="137"/>
    </location>
</feature>
<dbReference type="InterPro" id="IPR009057">
    <property type="entry name" value="Homeodomain-like_sf"/>
</dbReference>
<dbReference type="PROSITE" id="PS51294">
    <property type="entry name" value="HTH_MYB"/>
    <property type="match status" value="2"/>
</dbReference>
<dbReference type="EMBL" id="KK198756">
    <property type="protein sequence ID" value="KCW77339.1"/>
    <property type="molecule type" value="Genomic_DNA"/>
</dbReference>
<evidence type="ECO:0000256" key="3">
    <source>
        <dbReference type="ARBA" id="ARBA00023125"/>
    </source>
</evidence>
<dbReference type="InParanoid" id="A0A059CGF9"/>
<sequence length="300" mass="34269">MGRAPCCSKVGLHRGPWSVKEDKLLIQHIQAHGEGHWKSMPKRAGLLRCGKSCRLRWMNYLRPDIKRGNITPDEEDLIVRLHALLGNRWSLIAGRLPSRTDNEIKNYWNSHLSKRVNDNNHQRNRNNRGVKGPKKRNIVTANKVRSFTNKQKQEMTNEKGETKLTKIKVHQPKPTRVSAVARNNICNSLPWGSCVNTSNNNILEEQLPQQLPPYPSSGLTARSSASDIEGVLVLDEDLINVSGECYYYDHHQETTSSREILIPTREENDSMLQKIFEDFQELLGAKDSVQMETFVNSLLI</sequence>
<dbReference type="OrthoDB" id="2143914at2759"/>
<evidence type="ECO:0000256" key="4">
    <source>
        <dbReference type="ARBA" id="ARBA00023242"/>
    </source>
</evidence>
<proteinExistence type="predicted"/>
<dbReference type="InterPro" id="IPR017930">
    <property type="entry name" value="Myb_dom"/>
</dbReference>
<dbReference type="InterPro" id="IPR015495">
    <property type="entry name" value="Myb_TF_plants"/>
</dbReference>
<organism evidence="8">
    <name type="scientific">Eucalyptus grandis</name>
    <name type="common">Flooded gum</name>
    <dbReference type="NCBI Taxonomy" id="71139"/>
    <lineage>
        <taxon>Eukaryota</taxon>
        <taxon>Viridiplantae</taxon>
        <taxon>Streptophyta</taxon>
        <taxon>Embryophyta</taxon>
        <taxon>Tracheophyta</taxon>
        <taxon>Spermatophyta</taxon>
        <taxon>Magnoliopsida</taxon>
        <taxon>eudicotyledons</taxon>
        <taxon>Gunneridae</taxon>
        <taxon>Pentapetalae</taxon>
        <taxon>rosids</taxon>
        <taxon>malvids</taxon>
        <taxon>Myrtales</taxon>
        <taxon>Myrtaceae</taxon>
        <taxon>Myrtoideae</taxon>
        <taxon>Eucalypteae</taxon>
        <taxon>Eucalyptus</taxon>
    </lineage>
</organism>
<dbReference type="FunFam" id="1.10.10.60:FF:000001">
    <property type="entry name" value="MYB-related transcription factor"/>
    <property type="match status" value="1"/>
</dbReference>
<dbReference type="SMART" id="SM00717">
    <property type="entry name" value="SANT"/>
    <property type="match status" value="2"/>
</dbReference>
<keyword evidence="2" id="KW-0677">Repeat</keyword>
<dbReference type="PROSITE" id="PS50090">
    <property type="entry name" value="MYB_LIKE"/>
    <property type="match status" value="2"/>
</dbReference>
<evidence type="ECO:0000256" key="5">
    <source>
        <dbReference type="SAM" id="MobiDB-lite"/>
    </source>
</evidence>
<evidence type="ECO:0000259" key="7">
    <source>
        <dbReference type="PROSITE" id="PS51294"/>
    </source>
</evidence>
<name>A0A059CGF9_EUCGR</name>
<dbReference type="SMR" id="A0A059CGF9"/>
<dbReference type="PANTHER" id="PTHR47999">
    <property type="entry name" value="TRANSCRIPTION FACTOR MYB8-RELATED-RELATED"/>
    <property type="match status" value="1"/>
</dbReference>
<dbReference type="SUPFAM" id="SSF46689">
    <property type="entry name" value="Homeodomain-like"/>
    <property type="match status" value="1"/>
</dbReference>
<dbReference type="Pfam" id="PF00249">
    <property type="entry name" value="Myb_DNA-binding"/>
    <property type="match status" value="2"/>
</dbReference>
<reference evidence="8" key="1">
    <citation type="submission" date="2013-07" db="EMBL/GenBank/DDBJ databases">
        <title>The genome of Eucalyptus grandis.</title>
        <authorList>
            <person name="Schmutz J."/>
            <person name="Hayes R."/>
            <person name="Myburg A."/>
            <person name="Tuskan G."/>
            <person name="Grattapaglia D."/>
            <person name="Rokhsar D.S."/>
        </authorList>
    </citation>
    <scope>NUCLEOTIDE SEQUENCE</scope>
    <source>
        <tissue evidence="8">Leaf extractions</tissue>
    </source>
</reference>
<dbReference type="PANTHER" id="PTHR47999:SF9">
    <property type="entry name" value="TRANSCRIPTION REPRESSOR MYB5-LIKE"/>
    <property type="match status" value="1"/>
</dbReference>
<keyword evidence="3" id="KW-0238">DNA-binding</keyword>
<feature type="domain" description="HTH myb-type" evidence="7">
    <location>
        <begin position="62"/>
        <end position="116"/>
    </location>
</feature>
<dbReference type="KEGG" id="egr:104441632"/>